<evidence type="ECO:0000313" key="2">
    <source>
        <dbReference type="Proteomes" id="UP000664534"/>
    </source>
</evidence>
<sequence length="179" mass="20280">MHYDGSYASALSMVSHLEERPPIVLDIQHEMVDDGYPLLHTAAGRYLDDDFLKRKGELQHQLDEVRIQLTIAQQENENRVFAEDMENQGARIMTRLALGEQGRRRLNFDITAKSNEGNKRIQELAQQTRASPWGGERVRVPRTCRIGCDGEPVSGATMMIKLGLAVLKLIFQTVNDIFS</sequence>
<reference evidence="1" key="1">
    <citation type="submission" date="2021-03" db="EMBL/GenBank/DDBJ databases">
        <authorList>
            <person name="Tagirdzhanova G."/>
        </authorList>
    </citation>
    <scope>NUCLEOTIDE SEQUENCE</scope>
</reference>
<protein>
    <submittedName>
        <fullName evidence="1">Uncharacterized protein</fullName>
    </submittedName>
</protein>
<organism evidence="1 2">
    <name type="scientific">Imshaugia aleurites</name>
    <dbReference type="NCBI Taxonomy" id="172621"/>
    <lineage>
        <taxon>Eukaryota</taxon>
        <taxon>Fungi</taxon>
        <taxon>Dikarya</taxon>
        <taxon>Ascomycota</taxon>
        <taxon>Pezizomycotina</taxon>
        <taxon>Lecanoromycetes</taxon>
        <taxon>OSLEUM clade</taxon>
        <taxon>Lecanoromycetidae</taxon>
        <taxon>Lecanorales</taxon>
        <taxon>Lecanorineae</taxon>
        <taxon>Parmeliaceae</taxon>
        <taxon>Imshaugia</taxon>
    </lineage>
</organism>
<evidence type="ECO:0000313" key="1">
    <source>
        <dbReference type="EMBL" id="CAF9925091.1"/>
    </source>
</evidence>
<accession>A0A8H3FFH4</accession>
<proteinExistence type="predicted"/>
<dbReference type="EMBL" id="CAJPDT010000038">
    <property type="protein sequence ID" value="CAF9925091.1"/>
    <property type="molecule type" value="Genomic_DNA"/>
</dbReference>
<comment type="caution">
    <text evidence="1">The sequence shown here is derived from an EMBL/GenBank/DDBJ whole genome shotgun (WGS) entry which is preliminary data.</text>
</comment>
<keyword evidence="2" id="KW-1185">Reference proteome</keyword>
<gene>
    <name evidence="1" type="ORF">IMSHALPRED_006373</name>
</gene>
<name>A0A8H3FFH4_9LECA</name>
<dbReference type="Proteomes" id="UP000664534">
    <property type="component" value="Unassembled WGS sequence"/>
</dbReference>
<dbReference type="AlphaFoldDB" id="A0A8H3FFH4"/>
<dbReference type="OrthoDB" id="8954335at2759"/>